<dbReference type="EMBL" id="VFQE01000003">
    <property type="protein sequence ID" value="TQN35717.1"/>
    <property type="molecule type" value="Genomic_DNA"/>
</dbReference>
<name>A0A543NV92_9ACTN</name>
<feature type="compositionally biased region" description="Basic and acidic residues" evidence="1">
    <location>
        <begin position="30"/>
        <end position="54"/>
    </location>
</feature>
<sequence length="54" mass="6070">MTEPREDDDQPNNLRPGQHDEGGHGGMATRELEARQQDDEPRNDEARNDEPGDA</sequence>
<accession>A0A543NV92</accession>
<dbReference type="AlphaFoldDB" id="A0A543NV92"/>
<evidence type="ECO:0000313" key="2">
    <source>
        <dbReference type="EMBL" id="TQN35717.1"/>
    </source>
</evidence>
<dbReference type="RefSeq" id="WP_170182696.1">
    <property type="nucleotide sequence ID" value="NZ_VFQE01000003.1"/>
</dbReference>
<organism evidence="2 3">
    <name type="scientific">Blastococcus colisei</name>
    <dbReference type="NCBI Taxonomy" id="1564162"/>
    <lineage>
        <taxon>Bacteria</taxon>
        <taxon>Bacillati</taxon>
        <taxon>Actinomycetota</taxon>
        <taxon>Actinomycetes</taxon>
        <taxon>Geodermatophilales</taxon>
        <taxon>Geodermatophilaceae</taxon>
        <taxon>Blastococcus</taxon>
    </lineage>
</organism>
<evidence type="ECO:0000256" key="1">
    <source>
        <dbReference type="SAM" id="MobiDB-lite"/>
    </source>
</evidence>
<feature type="region of interest" description="Disordered" evidence="1">
    <location>
        <begin position="1"/>
        <end position="54"/>
    </location>
</feature>
<evidence type="ECO:0000313" key="3">
    <source>
        <dbReference type="Proteomes" id="UP000319865"/>
    </source>
</evidence>
<gene>
    <name evidence="2" type="ORF">FHU33_4946</name>
</gene>
<reference evidence="2 3" key="1">
    <citation type="submission" date="2019-06" db="EMBL/GenBank/DDBJ databases">
        <title>Sequencing the genomes of 1000 actinobacteria strains.</title>
        <authorList>
            <person name="Klenk H.-P."/>
        </authorList>
    </citation>
    <scope>NUCLEOTIDE SEQUENCE [LARGE SCALE GENOMIC DNA]</scope>
    <source>
        <strain evidence="2 3">DSM 46837</strain>
    </source>
</reference>
<dbReference type="Proteomes" id="UP000319865">
    <property type="component" value="Unassembled WGS sequence"/>
</dbReference>
<feature type="compositionally biased region" description="Acidic residues" evidence="1">
    <location>
        <begin position="1"/>
        <end position="10"/>
    </location>
</feature>
<keyword evidence="3" id="KW-1185">Reference proteome</keyword>
<protein>
    <submittedName>
        <fullName evidence="2">Uncharacterized protein</fullName>
    </submittedName>
</protein>
<comment type="caution">
    <text evidence="2">The sequence shown here is derived from an EMBL/GenBank/DDBJ whole genome shotgun (WGS) entry which is preliminary data.</text>
</comment>
<proteinExistence type="predicted"/>